<protein>
    <submittedName>
        <fullName evidence="1">Uncharacterized protein</fullName>
    </submittedName>
</protein>
<sequence>MQGNGAGPMIWLAISTVLVSCMIDSGYGAVFVLTAITCKTLQFAGFLFVDDSDNIHTAKDPTIKAVDILQDFQDSVDCWEGLLRSTGGGINPRRDKSFWCLIDFRWTGTQWRYLTANEAPGEISVRSPTPDQERVTLQRIEPGEAKVTLGVSIAFDGSWTGETTYLTNKAKEYASKLKPSRLTRQEAWYSITNVILMTMKYPLAAAWTSATCTMRCTWSTCLSFWISVIGSPLPGDSWKYAMRPSNATSAYLDL</sequence>
<dbReference type="AlphaFoldDB" id="A0A9N8EAV6"/>
<evidence type="ECO:0000313" key="2">
    <source>
        <dbReference type="Proteomes" id="UP001153069"/>
    </source>
</evidence>
<dbReference type="EMBL" id="CAICTM010000815">
    <property type="protein sequence ID" value="CAB9516939.1"/>
    <property type="molecule type" value="Genomic_DNA"/>
</dbReference>
<accession>A0A9N8EAV6</accession>
<evidence type="ECO:0000313" key="1">
    <source>
        <dbReference type="EMBL" id="CAB9516939.1"/>
    </source>
</evidence>
<comment type="caution">
    <text evidence="1">The sequence shown here is derived from an EMBL/GenBank/DDBJ whole genome shotgun (WGS) entry which is preliminary data.</text>
</comment>
<reference evidence="1" key="1">
    <citation type="submission" date="2020-06" db="EMBL/GenBank/DDBJ databases">
        <authorList>
            <consortium name="Plant Systems Biology data submission"/>
        </authorList>
    </citation>
    <scope>NUCLEOTIDE SEQUENCE</scope>
    <source>
        <strain evidence="1">D6</strain>
    </source>
</reference>
<name>A0A9N8EAV6_9STRA</name>
<dbReference type="Proteomes" id="UP001153069">
    <property type="component" value="Unassembled WGS sequence"/>
</dbReference>
<proteinExistence type="predicted"/>
<keyword evidence="2" id="KW-1185">Reference proteome</keyword>
<gene>
    <name evidence="1" type="ORF">SEMRO_816_G206740.1</name>
</gene>
<organism evidence="1 2">
    <name type="scientific">Seminavis robusta</name>
    <dbReference type="NCBI Taxonomy" id="568900"/>
    <lineage>
        <taxon>Eukaryota</taxon>
        <taxon>Sar</taxon>
        <taxon>Stramenopiles</taxon>
        <taxon>Ochrophyta</taxon>
        <taxon>Bacillariophyta</taxon>
        <taxon>Bacillariophyceae</taxon>
        <taxon>Bacillariophycidae</taxon>
        <taxon>Naviculales</taxon>
        <taxon>Naviculaceae</taxon>
        <taxon>Seminavis</taxon>
    </lineage>
</organism>